<gene>
    <name evidence="1" type="ORF">M569_01320</name>
</gene>
<feature type="non-terminal residue" evidence="1">
    <location>
        <position position="101"/>
    </location>
</feature>
<accession>S8EBZ4</accession>
<feature type="non-terminal residue" evidence="1">
    <location>
        <position position="1"/>
    </location>
</feature>
<sequence length="101" mass="11145">LNKNSWDSMNEEMGDGVAEAVENSCIRNKEDVLCGNPNTNKSDEMVIPGLNNYSESSKNLRNNADDEKDLCRIDSSAQASASPRCADDAGIMVEELTLRRY</sequence>
<organism evidence="1 2">
    <name type="scientific">Genlisea aurea</name>
    <dbReference type="NCBI Taxonomy" id="192259"/>
    <lineage>
        <taxon>Eukaryota</taxon>
        <taxon>Viridiplantae</taxon>
        <taxon>Streptophyta</taxon>
        <taxon>Embryophyta</taxon>
        <taxon>Tracheophyta</taxon>
        <taxon>Spermatophyta</taxon>
        <taxon>Magnoliopsida</taxon>
        <taxon>eudicotyledons</taxon>
        <taxon>Gunneridae</taxon>
        <taxon>Pentapetalae</taxon>
        <taxon>asterids</taxon>
        <taxon>lamiids</taxon>
        <taxon>Lamiales</taxon>
        <taxon>Lentibulariaceae</taxon>
        <taxon>Genlisea</taxon>
    </lineage>
</organism>
<protein>
    <submittedName>
        <fullName evidence="1">Uncharacterized protein</fullName>
    </submittedName>
</protein>
<keyword evidence="2" id="KW-1185">Reference proteome</keyword>
<evidence type="ECO:0000313" key="1">
    <source>
        <dbReference type="EMBL" id="EPS73438.1"/>
    </source>
</evidence>
<dbReference type="OrthoDB" id="1713138at2759"/>
<comment type="caution">
    <text evidence="1">The sequence shown here is derived from an EMBL/GenBank/DDBJ whole genome shotgun (WGS) entry which is preliminary data.</text>
</comment>
<proteinExistence type="predicted"/>
<name>S8EBZ4_9LAMI</name>
<dbReference type="EMBL" id="AUSU01000429">
    <property type="protein sequence ID" value="EPS73438.1"/>
    <property type="molecule type" value="Genomic_DNA"/>
</dbReference>
<reference evidence="1 2" key="1">
    <citation type="journal article" date="2013" name="BMC Genomics">
        <title>The miniature genome of a carnivorous plant Genlisea aurea contains a low number of genes and short non-coding sequences.</title>
        <authorList>
            <person name="Leushkin E.V."/>
            <person name="Sutormin R.A."/>
            <person name="Nabieva E.R."/>
            <person name="Penin A.A."/>
            <person name="Kondrashov A.S."/>
            <person name="Logacheva M.D."/>
        </authorList>
    </citation>
    <scope>NUCLEOTIDE SEQUENCE [LARGE SCALE GENOMIC DNA]</scope>
</reference>
<evidence type="ECO:0000313" key="2">
    <source>
        <dbReference type="Proteomes" id="UP000015453"/>
    </source>
</evidence>
<dbReference type="AlphaFoldDB" id="S8EBZ4"/>
<dbReference type="Proteomes" id="UP000015453">
    <property type="component" value="Unassembled WGS sequence"/>
</dbReference>